<accession>A0A5N5T9M3</accession>
<evidence type="ECO:0000256" key="3">
    <source>
        <dbReference type="ARBA" id="ARBA00022525"/>
    </source>
</evidence>
<dbReference type="Proteomes" id="UP000326759">
    <property type="component" value="Unassembled WGS sequence"/>
</dbReference>
<dbReference type="InterPro" id="IPR013818">
    <property type="entry name" value="Lipase"/>
</dbReference>
<evidence type="ECO:0000313" key="8">
    <source>
        <dbReference type="Proteomes" id="UP000326759"/>
    </source>
</evidence>
<dbReference type="InterPro" id="IPR029058">
    <property type="entry name" value="AB_hydrolase_fold"/>
</dbReference>
<sequence>MNKDILSLIKKPIVLIISLVILTFLFHPKWMNIRLFLHTDEAIPLHYVTNFYLWTRSNRYSFEKIVLGDMQKITYSRLPLLWREDCNVISVDWEAGSLSAGYYVIRDRVPMVGEDVSRLVNFLRGLECLMYQKFHIIGHSLGAHVAGFAGKYLEEPVERITGLDPASLGFNGLSKESRLDKSDALFVDVIHTHGCYTVLNQFGYSYIEEM</sequence>
<keyword evidence="5" id="KW-0472">Membrane</keyword>
<dbReference type="Gene3D" id="3.40.50.1820">
    <property type="entry name" value="alpha/beta hydrolase"/>
    <property type="match status" value="1"/>
</dbReference>
<name>A0A5N5T9M3_9CRUS</name>
<comment type="caution">
    <text evidence="7">The sequence shown here is derived from an EMBL/GenBank/DDBJ whole genome shotgun (WGS) entry which is preliminary data.</text>
</comment>
<dbReference type="OrthoDB" id="199913at2759"/>
<protein>
    <submittedName>
        <fullName evidence="7">Pancreatic lipase-related protein 2</fullName>
    </submittedName>
</protein>
<dbReference type="GO" id="GO:0016298">
    <property type="term" value="F:lipase activity"/>
    <property type="evidence" value="ECO:0007669"/>
    <property type="project" value="InterPro"/>
</dbReference>
<dbReference type="PRINTS" id="PR00821">
    <property type="entry name" value="TAGLIPASE"/>
</dbReference>
<feature type="domain" description="Lipase" evidence="6">
    <location>
        <begin position="82"/>
        <end position="203"/>
    </location>
</feature>
<comment type="subcellular location">
    <subcellularLocation>
        <location evidence="1">Secreted</location>
    </subcellularLocation>
</comment>
<keyword evidence="3" id="KW-0964">Secreted</keyword>
<keyword evidence="5" id="KW-1133">Transmembrane helix</keyword>
<dbReference type="GO" id="GO:0005615">
    <property type="term" value="C:extracellular space"/>
    <property type="evidence" value="ECO:0007669"/>
    <property type="project" value="TreeGrafter"/>
</dbReference>
<organism evidence="7 8">
    <name type="scientific">Armadillidium nasatum</name>
    <dbReference type="NCBI Taxonomy" id="96803"/>
    <lineage>
        <taxon>Eukaryota</taxon>
        <taxon>Metazoa</taxon>
        <taxon>Ecdysozoa</taxon>
        <taxon>Arthropoda</taxon>
        <taxon>Crustacea</taxon>
        <taxon>Multicrustacea</taxon>
        <taxon>Malacostraca</taxon>
        <taxon>Eumalacostraca</taxon>
        <taxon>Peracarida</taxon>
        <taxon>Isopoda</taxon>
        <taxon>Oniscidea</taxon>
        <taxon>Crinocheta</taxon>
        <taxon>Armadillidiidae</taxon>
        <taxon>Armadillidium</taxon>
    </lineage>
</organism>
<evidence type="ECO:0000256" key="5">
    <source>
        <dbReference type="SAM" id="Phobius"/>
    </source>
</evidence>
<evidence type="ECO:0000256" key="1">
    <source>
        <dbReference type="ARBA" id="ARBA00004613"/>
    </source>
</evidence>
<feature type="transmembrane region" description="Helical" evidence="5">
    <location>
        <begin position="12"/>
        <end position="30"/>
    </location>
</feature>
<gene>
    <name evidence="7" type="primary">PNLIPRP2_1</name>
    <name evidence="7" type="ORF">Anas_09368</name>
</gene>
<evidence type="ECO:0000313" key="7">
    <source>
        <dbReference type="EMBL" id="KAB7501700.1"/>
    </source>
</evidence>
<keyword evidence="8" id="KW-1185">Reference proteome</keyword>
<dbReference type="EMBL" id="SEYY01009841">
    <property type="protein sequence ID" value="KAB7501700.1"/>
    <property type="molecule type" value="Genomic_DNA"/>
</dbReference>
<dbReference type="InterPro" id="IPR000734">
    <property type="entry name" value="TAG_lipase"/>
</dbReference>
<dbReference type="SUPFAM" id="SSF53474">
    <property type="entry name" value="alpha/beta-Hydrolases"/>
    <property type="match status" value="1"/>
</dbReference>
<proteinExistence type="inferred from homology"/>
<dbReference type="GO" id="GO:0016042">
    <property type="term" value="P:lipid catabolic process"/>
    <property type="evidence" value="ECO:0007669"/>
    <property type="project" value="TreeGrafter"/>
</dbReference>
<dbReference type="Pfam" id="PF00151">
    <property type="entry name" value="Lipase"/>
    <property type="match status" value="1"/>
</dbReference>
<evidence type="ECO:0000259" key="6">
    <source>
        <dbReference type="Pfam" id="PF00151"/>
    </source>
</evidence>
<dbReference type="AlphaFoldDB" id="A0A5N5T9M3"/>
<reference evidence="7 8" key="1">
    <citation type="journal article" date="2019" name="PLoS Biol.">
        <title>Sex chromosomes control vertical transmission of feminizing Wolbachia symbionts in an isopod.</title>
        <authorList>
            <person name="Becking T."/>
            <person name="Chebbi M.A."/>
            <person name="Giraud I."/>
            <person name="Moumen B."/>
            <person name="Laverre T."/>
            <person name="Caubet Y."/>
            <person name="Peccoud J."/>
            <person name="Gilbert C."/>
            <person name="Cordaux R."/>
        </authorList>
    </citation>
    <scope>NUCLEOTIDE SEQUENCE [LARGE SCALE GENOMIC DNA]</scope>
    <source>
        <strain evidence="7">ANa2</strain>
        <tissue evidence="7">Whole body excluding digestive tract and cuticle</tissue>
    </source>
</reference>
<comment type="similarity">
    <text evidence="2 4">Belongs to the AB hydrolase superfamily. Lipase family.</text>
</comment>
<keyword evidence="5" id="KW-0812">Transmembrane</keyword>
<dbReference type="PANTHER" id="PTHR11610">
    <property type="entry name" value="LIPASE"/>
    <property type="match status" value="1"/>
</dbReference>
<evidence type="ECO:0000256" key="4">
    <source>
        <dbReference type="RuleBase" id="RU004262"/>
    </source>
</evidence>
<evidence type="ECO:0000256" key="2">
    <source>
        <dbReference type="ARBA" id="ARBA00010701"/>
    </source>
</evidence>